<proteinExistence type="predicted"/>
<keyword evidence="2" id="KW-1185">Reference proteome</keyword>
<protein>
    <submittedName>
        <fullName evidence="1">MSHA biogenesis protein MshP</fullName>
    </submittedName>
</protein>
<gene>
    <name evidence="1" type="ORF">HNQ51_001914</name>
</gene>
<dbReference type="EMBL" id="JACHHO010000002">
    <property type="protein sequence ID" value="MBB5204600.1"/>
    <property type="molecule type" value="Genomic_DNA"/>
</dbReference>
<accession>A0A840S840</accession>
<reference evidence="1 2" key="1">
    <citation type="submission" date="2020-08" db="EMBL/GenBank/DDBJ databases">
        <title>Genomic Encyclopedia of Type Strains, Phase IV (KMG-IV): sequencing the most valuable type-strain genomes for metagenomic binning, comparative biology and taxonomic classification.</title>
        <authorList>
            <person name="Goeker M."/>
        </authorList>
    </citation>
    <scope>NUCLEOTIDE SEQUENCE [LARGE SCALE GENOMIC DNA]</scope>
    <source>
        <strain evidence="1 2">DSM 23958</strain>
    </source>
</reference>
<organism evidence="1 2">
    <name type="scientific">Inhella inkyongensis</name>
    <dbReference type="NCBI Taxonomy" id="392593"/>
    <lineage>
        <taxon>Bacteria</taxon>
        <taxon>Pseudomonadati</taxon>
        <taxon>Pseudomonadota</taxon>
        <taxon>Betaproteobacteria</taxon>
        <taxon>Burkholderiales</taxon>
        <taxon>Sphaerotilaceae</taxon>
        <taxon>Inhella</taxon>
    </lineage>
</organism>
<sequence>MTPRTQSGFGALAAVVVLVLLALLAAAVVRLSSGAQQGIAQEVRAARAQAAMRAGVDWGLYQLLRGTWVGCAGGKTQDLDLRADHGVWVTVSCSLHGPFREGQDPATLLAVEKKVYELSVVACSAAAGPCPNAAAAITSSYVERARRLTVSPD</sequence>
<evidence type="ECO:0000313" key="2">
    <source>
        <dbReference type="Proteomes" id="UP000554837"/>
    </source>
</evidence>
<comment type="caution">
    <text evidence="1">The sequence shown here is derived from an EMBL/GenBank/DDBJ whole genome shotgun (WGS) entry which is preliminary data.</text>
</comment>
<dbReference type="AlphaFoldDB" id="A0A840S840"/>
<evidence type="ECO:0000313" key="1">
    <source>
        <dbReference type="EMBL" id="MBB5204600.1"/>
    </source>
</evidence>
<dbReference type="RefSeq" id="WP_138855737.1">
    <property type="nucleotide sequence ID" value="NZ_CP040709.1"/>
</dbReference>
<name>A0A840S840_9BURK</name>
<dbReference type="Proteomes" id="UP000554837">
    <property type="component" value="Unassembled WGS sequence"/>
</dbReference>
<dbReference type="OrthoDB" id="8757684at2"/>